<dbReference type="Proteomes" id="UP000241890">
    <property type="component" value="Unassembled WGS sequence"/>
</dbReference>
<dbReference type="InterPro" id="IPR036770">
    <property type="entry name" value="Ankyrin_rpt-contain_sf"/>
</dbReference>
<gene>
    <name evidence="1" type="ORF">FCC1311_053032</name>
</gene>
<dbReference type="Gene3D" id="1.25.40.20">
    <property type="entry name" value="Ankyrin repeat-containing domain"/>
    <property type="match status" value="1"/>
</dbReference>
<dbReference type="AlphaFoldDB" id="A0A2R5GDR8"/>
<organism evidence="1 2">
    <name type="scientific">Hondaea fermentalgiana</name>
    <dbReference type="NCBI Taxonomy" id="2315210"/>
    <lineage>
        <taxon>Eukaryota</taxon>
        <taxon>Sar</taxon>
        <taxon>Stramenopiles</taxon>
        <taxon>Bigyra</taxon>
        <taxon>Labyrinthulomycetes</taxon>
        <taxon>Thraustochytrida</taxon>
        <taxon>Thraustochytriidae</taxon>
        <taxon>Hondaea</taxon>
    </lineage>
</organism>
<sequence>MIPILECIAKRGFSLKKLKSIVQALQKPSLSGHSTIRRFGVLTSSEMLIAQRLHRFVQVPTKDARNVGQRGNVERHILNHPIQHTESIFAHSVNPDIFRNRKNPDLVSHAMDKFFDGCVRGNQRFVADFVDREFLWTVARDPKTLWSGLHFTAYNGYTELVGYFLERNANSLANSIRGETPLMLAVLGMIRHVEERISWEDGTSCVYDLEEGDGFYSHKPHSLERYDETIRILLHLDPSMYMHEDKQGRCPLQVLEAARANLAPRLKAHPGLANYVERYFWRTEIRFKWASLLHSEHSMLLDALIGTKYHSKLEVPVRQKFGWGLLFKSDRKLRAEQVYS</sequence>
<dbReference type="InParanoid" id="A0A2R5GDR8"/>
<evidence type="ECO:0000313" key="1">
    <source>
        <dbReference type="EMBL" id="GBG29080.1"/>
    </source>
</evidence>
<evidence type="ECO:0000313" key="2">
    <source>
        <dbReference type="Proteomes" id="UP000241890"/>
    </source>
</evidence>
<reference evidence="1 2" key="1">
    <citation type="submission" date="2017-12" db="EMBL/GenBank/DDBJ databases">
        <title>Sequencing, de novo assembly and annotation of complete genome of a new Thraustochytrid species, strain FCC1311.</title>
        <authorList>
            <person name="Sedici K."/>
            <person name="Godart F."/>
            <person name="Aiese Cigliano R."/>
            <person name="Sanseverino W."/>
            <person name="Barakat M."/>
            <person name="Ortet P."/>
            <person name="Marechal E."/>
            <person name="Cagnac O."/>
            <person name="Amato A."/>
        </authorList>
    </citation>
    <scope>NUCLEOTIDE SEQUENCE [LARGE SCALE GENOMIC DNA]</scope>
</reference>
<protein>
    <submittedName>
        <fullName evidence="1">Uncharacterized protein</fullName>
    </submittedName>
</protein>
<proteinExistence type="predicted"/>
<accession>A0A2R5GDR8</accession>
<dbReference type="EMBL" id="BEYU01000052">
    <property type="protein sequence ID" value="GBG29080.1"/>
    <property type="molecule type" value="Genomic_DNA"/>
</dbReference>
<dbReference type="SUPFAM" id="SSF48403">
    <property type="entry name" value="Ankyrin repeat"/>
    <property type="match status" value="1"/>
</dbReference>
<name>A0A2R5GDR8_9STRA</name>
<dbReference type="OrthoDB" id="6718656at2759"/>
<keyword evidence="2" id="KW-1185">Reference proteome</keyword>
<comment type="caution">
    <text evidence="1">The sequence shown here is derived from an EMBL/GenBank/DDBJ whole genome shotgun (WGS) entry which is preliminary data.</text>
</comment>